<sequence>MDTQKLRQRILDLAIRGKLLPQDPNDEPASVLLDRIRAEKERLIAEGKLKRPKAKKSTDKSHYQNFTPPFDIPESWQWVRLGDYVINRDGERVPIASTIRSKQSNKIYDYYGAAGAIDKVDNYIFDERLLLIGEDGANLLSRTKDNAFFADGKYWVNNHAHVLDSSDKFLLEFVALYINTIPLDDYITGSAQPKLSQDNLNNIHLPIPPIEEQRRILTMIESLMSIICEIRESKQQLSQSIALTKSKILDLAMQGKLVPQDPADEPAAEMLRRVNPKAKIITDNPHSWNIPNTWTWCQLGDIFQHNTGKALNSSNRDGIEYEYITTSNVYWNRFELDDLKKMPFKKNELEKCTVRHGDLLVCEGGDVGRAAIWNLDRNIMIQNHLHRLRPIANEIHIPLYYHVFRHYKDKDLIGGKGIALQGFSSKSLHQLAIPLPPYNEQKRIVAKIEELYSVLDQIEASLQS</sequence>
<evidence type="ECO:0000313" key="1">
    <source>
        <dbReference type="EMBL" id="TGX82934.1"/>
    </source>
</evidence>
<comment type="caution">
    <text evidence="1">The sequence shown here is derived from an EMBL/GenBank/DDBJ whole genome shotgun (WGS) entry which is preliminary data.</text>
</comment>
<evidence type="ECO:0000313" key="2">
    <source>
        <dbReference type="Proteomes" id="UP000308886"/>
    </source>
</evidence>
<keyword evidence="1" id="KW-0540">Nuclease</keyword>
<keyword evidence="2" id="KW-1185">Reference proteome</keyword>
<organism evidence="1 2">
    <name type="scientific">Palleniella muris</name>
    <dbReference type="NCBI Taxonomy" id="3038145"/>
    <lineage>
        <taxon>Bacteria</taxon>
        <taxon>Pseudomonadati</taxon>
        <taxon>Bacteroidota</taxon>
        <taxon>Bacteroidia</taxon>
        <taxon>Bacteroidales</taxon>
        <taxon>Prevotellaceae</taxon>
        <taxon>Palleniella</taxon>
    </lineage>
</organism>
<protein>
    <submittedName>
        <fullName evidence="1">Restriction endonuclease subunit S</fullName>
    </submittedName>
</protein>
<dbReference type="EMBL" id="SRZC01000006">
    <property type="protein sequence ID" value="TGX82934.1"/>
    <property type="molecule type" value="Genomic_DNA"/>
</dbReference>
<keyword evidence="1" id="KW-0255">Endonuclease</keyword>
<proteinExistence type="predicted"/>
<name>A0AC61QRS7_9BACT</name>
<reference evidence="1" key="1">
    <citation type="submission" date="2019-04" db="EMBL/GenBank/DDBJ databases">
        <title>Microbes associate with the intestines of laboratory mice.</title>
        <authorList>
            <person name="Navarre W."/>
            <person name="Wong E."/>
            <person name="Huang K."/>
            <person name="Tropini C."/>
            <person name="Ng K."/>
            <person name="Yu B."/>
        </authorList>
    </citation>
    <scope>NUCLEOTIDE SEQUENCE</scope>
    <source>
        <strain evidence="1">NM73_A23</strain>
    </source>
</reference>
<dbReference type="Proteomes" id="UP000308886">
    <property type="component" value="Unassembled WGS sequence"/>
</dbReference>
<accession>A0AC61QRS7</accession>
<keyword evidence="1" id="KW-0378">Hydrolase</keyword>
<gene>
    <name evidence="1" type="ORF">E5358_04535</name>
</gene>